<sequence length="106" mass="12011">MSSSTSDTGEGSYSPLTLSDLDLSPLKEVRFRSESDIKHELKFIEDPDYIPPSTPHSESYKTEDMSSKETISVGGSEEVRAREHEQENVEMESSRLEIAKEEVREE</sequence>
<feature type="region of interest" description="Disordered" evidence="1">
    <location>
        <begin position="46"/>
        <end position="106"/>
    </location>
</feature>
<proteinExistence type="predicted"/>
<feature type="compositionally biased region" description="Basic and acidic residues" evidence="1">
    <location>
        <begin position="77"/>
        <end position="106"/>
    </location>
</feature>
<feature type="compositionally biased region" description="Basic and acidic residues" evidence="1">
    <location>
        <begin position="58"/>
        <end position="67"/>
    </location>
</feature>
<evidence type="ECO:0000313" key="2">
    <source>
        <dbReference type="EMBL" id="GKV01365.1"/>
    </source>
</evidence>
<feature type="compositionally biased region" description="Polar residues" evidence="1">
    <location>
        <begin position="1"/>
        <end position="11"/>
    </location>
</feature>
<dbReference type="EMBL" id="BPVZ01000017">
    <property type="protein sequence ID" value="GKV01365.1"/>
    <property type="molecule type" value="Genomic_DNA"/>
</dbReference>
<accession>A0AAV5IR97</accession>
<organism evidence="2 3">
    <name type="scientific">Rubroshorea leprosula</name>
    <dbReference type="NCBI Taxonomy" id="152421"/>
    <lineage>
        <taxon>Eukaryota</taxon>
        <taxon>Viridiplantae</taxon>
        <taxon>Streptophyta</taxon>
        <taxon>Embryophyta</taxon>
        <taxon>Tracheophyta</taxon>
        <taxon>Spermatophyta</taxon>
        <taxon>Magnoliopsida</taxon>
        <taxon>eudicotyledons</taxon>
        <taxon>Gunneridae</taxon>
        <taxon>Pentapetalae</taxon>
        <taxon>rosids</taxon>
        <taxon>malvids</taxon>
        <taxon>Malvales</taxon>
        <taxon>Dipterocarpaceae</taxon>
        <taxon>Rubroshorea</taxon>
    </lineage>
</organism>
<feature type="region of interest" description="Disordered" evidence="1">
    <location>
        <begin position="1"/>
        <end position="20"/>
    </location>
</feature>
<gene>
    <name evidence="2" type="ORF">SLEP1_g13921</name>
</gene>
<dbReference type="Proteomes" id="UP001054252">
    <property type="component" value="Unassembled WGS sequence"/>
</dbReference>
<keyword evidence="3" id="KW-1185">Reference proteome</keyword>
<dbReference type="AlphaFoldDB" id="A0AAV5IR97"/>
<reference evidence="2 3" key="1">
    <citation type="journal article" date="2021" name="Commun. Biol.">
        <title>The genome of Shorea leprosula (Dipterocarpaceae) highlights the ecological relevance of drought in aseasonal tropical rainforests.</title>
        <authorList>
            <person name="Ng K.K.S."/>
            <person name="Kobayashi M.J."/>
            <person name="Fawcett J.A."/>
            <person name="Hatakeyama M."/>
            <person name="Paape T."/>
            <person name="Ng C.H."/>
            <person name="Ang C.C."/>
            <person name="Tnah L.H."/>
            <person name="Lee C.T."/>
            <person name="Nishiyama T."/>
            <person name="Sese J."/>
            <person name="O'Brien M.J."/>
            <person name="Copetti D."/>
            <person name="Mohd Noor M.I."/>
            <person name="Ong R.C."/>
            <person name="Putra M."/>
            <person name="Sireger I.Z."/>
            <person name="Indrioko S."/>
            <person name="Kosugi Y."/>
            <person name="Izuno A."/>
            <person name="Isagi Y."/>
            <person name="Lee S.L."/>
            <person name="Shimizu K.K."/>
        </authorList>
    </citation>
    <scope>NUCLEOTIDE SEQUENCE [LARGE SCALE GENOMIC DNA]</scope>
    <source>
        <strain evidence="2">214</strain>
    </source>
</reference>
<comment type="caution">
    <text evidence="2">The sequence shown here is derived from an EMBL/GenBank/DDBJ whole genome shotgun (WGS) entry which is preliminary data.</text>
</comment>
<name>A0AAV5IR97_9ROSI</name>
<protein>
    <submittedName>
        <fullName evidence="2">Uncharacterized protein</fullName>
    </submittedName>
</protein>
<evidence type="ECO:0000313" key="3">
    <source>
        <dbReference type="Proteomes" id="UP001054252"/>
    </source>
</evidence>
<evidence type="ECO:0000256" key="1">
    <source>
        <dbReference type="SAM" id="MobiDB-lite"/>
    </source>
</evidence>